<keyword evidence="2" id="KW-0479">Metal-binding</keyword>
<dbReference type="SFLD" id="SFLDG01067">
    <property type="entry name" value="SPASM/twitch_domain_containing"/>
    <property type="match status" value="1"/>
</dbReference>
<evidence type="ECO:0000256" key="5">
    <source>
        <dbReference type="ARBA" id="ARBA00023601"/>
    </source>
</evidence>
<comment type="similarity">
    <text evidence="5">Belongs to the radical SAM superfamily. Anaerobic sulfatase-maturating enzyme family.</text>
</comment>
<dbReference type="Gene3D" id="3.20.20.70">
    <property type="entry name" value="Aldolase class I"/>
    <property type="match status" value="1"/>
</dbReference>
<name>A0ABP4BF36_9ACTN</name>
<reference evidence="8" key="1">
    <citation type="journal article" date="2019" name="Int. J. Syst. Evol. Microbiol.">
        <title>The Global Catalogue of Microorganisms (GCM) 10K type strain sequencing project: providing services to taxonomists for standard genome sequencing and annotation.</title>
        <authorList>
            <consortium name="The Broad Institute Genomics Platform"/>
            <consortium name="The Broad Institute Genome Sequencing Center for Infectious Disease"/>
            <person name="Wu L."/>
            <person name="Ma J."/>
        </authorList>
    </citation>
    <scope>NUCLEOTIDE SEQUENCE [LARGE SCALE GENOMIC DNA]</scope>
    <source>
        <strain evidence="8">JCM 11136</strain>
    </source>
</reference>
<dbReference type="SUPFAM" id="SSF102114">
    <property type="entry name" value="Radical SAM enzymes"/>
    <property type="match status" value="1"/>
</dbReference>
<dbReference type="RefSeq" id="WP_343953820.1">
    <property type="nucleotide sequence ID" value="NZ_BAAAHQ010000040.1"/>
</dbReference>
<feature type="domain" description="Radical SAM core" evidence="6">
    <location>
        <begin position="62"/>
        <end position="298"/>
    </location>
</feature>
<proteinExistence type="inferred from homology"/>
<dbReference type="InterPro" id="IPR023867">
    <property type="entry name" value="Sulphatase_maturase_rSAM"/>
</dbReference>
<keyword evidence="1" id="KW-0949">S-adenosyl-L-methionine</keyword>
<evidence type="ECO:0000313" key="8">
    <source>
        <dbReference type="Proteomes" id="UP001501578"/>
    </source>
</evidence>
<organism evidence="7 8">
    <name type="scientific">Nonomuraea longicatena</name>
    <dbReference type="NCBI Taxonomy" id="83682"/>
    <lineage>
        <taxon>Bacteria</taxon>
        <taxon>Bacillati</taxon>
        <taxon>Actinomycetota</taxon>
        <taxon>Actinomycetes</taxon>
        <taxon>Streptosporangiales</taxon>
        <taxon>Streptosporangiaceae</taxon>
        <taxon>Nonomuraea</taxon>
    </lineage>
</organism>
<sequence length="396" mass="44047">MFEGRHRDEELRPRVLRGERNWWFLGPGGVAKLYSWHLGSDGAPTEDTIGWLGEQGMLRQPRRKNYSLTVLTTTHCNLGCSYCFQNLGQDEPGGTAPPRIAYTRLNSATIKRIIEFTRERMAAAGLEELCVTLFGGEPLLNPRGCLELLEAAAPLGLRYADMVSNGTLLTTVPLKRMYDLGLRGIQITFDGDEPEHDALRVKRTGGGTFDTIVRNIREVQEETKIAFSLRVNVTAENLGGIDRLVERLAERLKTTRCGIYFKIVGDVGIGYRNDVAASERLQQRFIDWNRRALACGFGVGRPREIVPCPACSFPGGRYGAVVSADGSLSSCWETAGKADWTVGSVFDGYQPEEVTEPRWTTCEEDFLNFADADAWQRFHDSVDAALLDDLVAMGRL</sequence>
<evidence type="ECO:0000259" key="6">
    <source>
        <dbReference type="PROSITE" id="PS51918"/>
    </source>
</evidence>
<evidence type="ECO:0000256" key="1">
    <source>
        <dbReference type="ARBA" id="ARBA00022691"/>
    </source>
</evidence>
<keyword evidence="3" id="KW-0408">Iron</keyword>
<gene>
    <name evidence="7" type="ORF">GCM10009560_63310</name>
</gene>
<dbReference type="PANTHER" id="PTHR43273">
    <property type="entry name" value="ANAEROBIC SULFATASE-MATURATING ENZYME HOMOLOG ASLB-RELATED"/>
    <property type="match status" value="1"/>
</dbReference>
<evidence type="ECO:0000256" key="2">
    <source>
        <dbReference type="ARBA" id="ARBA00022723"/>
    </source>
</evidence>
<dbReference type="PROSITE" id="PS51918">
    <property type="entry name" value="RADICAL_SAM"/>
    <property type="match status" value="1"/>
</dbReference>
<dbReference type="Pfam" id="PF04055">
    <property type="entry name" value="Radical_SAM"/>
    <property type="match status" value="1"/>
</dbReference>
<accession>A0ABP4BF36</accession>
<dbReference type="EMBL" id="BAAAHQ010000040">
    <property type="protein sequence ID" value="GAA0947100.1"/>
    <property type="molecule type" value="Genomic_DNA"/>
</dbReference>
<keyword evidence="4" id="KW-0411">Iron-sulfur</keyword>
<dbReference type="CDD" id="cd01335">
    <property type="entry name" value="Radical_SAM"/>
    <property type="match status" value="1"/>
</dbReference>
<dbReference type="Proteomes" id="UP001501578">
    <property type="component" value="Unassembled WGS sequence"/>
</dbReference>
<evidence type="ECO:0000313" key="7">
    <source>
        <dbReference type="EMBL" id="GAA0947100.1"/>
    </source>
</evidence>
<dbReference type="InterPro" id="IPR007197">
    <property type="entry name" value="rSAM"/>
</dbReference>
<dbReference type="InterPro" id="IPR058240">
    <property type="entry name" value="rSAM_sf"/>
</dbReference>
<evidence type="ECO:0000256" key="3">
    <source>
        <dbReference type="ARBA" id="ARBA00023004"/>
    </source>
</evidence>
<dbReference type="PANTHER" id="PTHR43273:SF3">
    <property type="entry name" value="ANAEROBIC SULFATASE-MATURATING ENZYME HOMOLOG ASLB-RELATED"/>
    <property type="match status" value="1"/>
</dbReference>
<dbReference type="SFLD" id="SFLDS00029">
    <property type="entry name" value="Radical_SAM"/>
    <property type="match status" value="1"/>
</dbReference>
<keyword evidence="8" id="KW-1185">Reference proteome</keyword>
<protein>
    <recommendedName>
        <fullName evidence="6">Radical SAM core domain-containing protein</fullName>
    </recommendedName>
</protein>
<evidence type="ECO:0000256" key="4">
    <source>
        <dbReference type="ARBA" id="ARBA00023014"/>
    </source>
</evidence>
<dbReference type="InterPro" id="IPR013785">
    <property type="entry name" value="Aldolase_TIM"/>
</dbReference>
<comment type="caution">
    <text evidence="7">The sequence shown here is derived from an EMBL/GenBank/DDBJ whole genome shotgun (WGS) entry which is preliminary data.</text>
</comment>